<keyword evidence="10" id="KW-0408">Iron</keyword>
<evidence type="ECO:0000256" key="9">
    <source>
        <dbReference type="PIRSR" id="PIRSR601088-2"/>
    </source>
</evidence>
<dbReference type="NCBIfam" id="NF011657">
    <property type="entry name" value="PRK15076.1"/>
    <property type="match status" value="1"/>
</dbReference>
<protein>
    <submittedName>
        <fullName evidence="14">Alpha-galactosidase</fullName>
    </submittedName>
</protein>
<evidence type="ECO:0000256" key="12">
    <source>
        <dbReference type="RuleBase" id="RU361152"/>
    </source>
</evidence>
<evidence type="ECO:0000256" key="8">
    <source>
        <dbReference type="ARBA" id="ARBA00023295"/>
    </source>
</evidence>
<comment type="caution">
    <text evidence="14">The sequence shown here is derived from an EMBL/GenBank/DDBJ whole genome shotgun (WGS) entry which is preliminary data.</text>
</comment>
<dbReference type="GO" id="GO:0005975">
    <property type="term" value="P:carbohydrate metabolic process"/>
    <property type="evidence" value="ECO:0007669"/>
    <property type="project" value="InterPro"/>
</dbReference>
<dbReference type="GO" id="GO:0004553">
    <property type="term" value="F:hydrolase activity, hydrolyzing O-glycosyl compounds"/>
    <property type="evidence" value="ECO:0007669"/>
    <property type="project" value="InterPro"/>
</dbReference>
<evidence type="ECO:0000256" key="6">
    <source>
        <dbReference type="ARBA" id="ARBA00023211"/>
    </source>
</evidence>
<feature type="binding site" evidence="10">
    <location>
        <position position="168"/>
    </location>
    <ligand>
        <name>Mn(2+)</name>
        <dbReference type="ChEBI" id="CHEBI:29035"/>
    </ligand>
</feature>
<dbReference type="InterPro" id="IPR053715">
    <property type="entry name" value="GH4_Enzyme_sf"/>
</dbReference>
<feature type="binding site" evidence="9">
    <location>
        <position position="265"/>
    </location>
    <ligand>
        <name>substrate</name>
    </ligand>
</feature>
<dbReference type="PANTHER" id="PTHR32092:SF6">
    <property type="entry name" value="ALPHA-GALACTOSIDASE"/>
    <property type="match status" value="1"/>
</dbReference>
<dbReference type="PRINTS" id="PR00732">
    <property type="entry name" value="GLHYDRLASE4"/>
</dbReference>
<dbReference type="EMBL" id="RBWV01000011">
    <property type="protein sequence ID" value="RKS75482.1"/>
    <property type="molecule type" value="Genomic_DNA"/>
</dbReference>
<dbReference type="OrthoDB" id="9767022at2"/>
<keyword evidence="4 12" id="KW-0378">Hydrolase</keyword>
<dbReference type="InterPro" id="IPR001088">
    <property type="entry name" value="Glyco_hydro_4"/>
</dbReference>
<dbReference type="AlphaFoldDB" id="A0A420XQJ3"/>
<evidence type="ECO:0000256" key="2">
    <source>
        <dbReference type="ARBA" id="ARBA00010141"/>
    </source>
</evidence>
<accession>A0A420XQJ3</accession>
<comment type="cofactor">
    <cofactor evidence="1">
        <name>Mn(2+)</name>
        <dbReference type="ChEBI" id="CHEBI:29035"/>
    </cofactor>
</comment>
<evidence type="ECO:0000256" key="4">
    <source>
        <dbReference type="ARBA" id="ARBA00022801"/>
    </source>
</evidence>
<keyword evidence="8 12" id="KW-0326">Glycosidase</keyword>
<keyword evidence="6 10" id="KW-0464">Manganese</keyword>
<evidence type="ECO:0000256" key="1">
    <source>
        <dbReference type="ARBA" id="ARBA00001936"/>
    </source>
</evidence>
<proteinExistence type="inferred from homology"/>
<gene>
    <name evidence="14" type="ORF">CLV35_1950</name>
</gene>
<name>A0A420XQJ3_9ACTN</name>
<dbReference type="InParanoid" id="A0A420XQJ3"/>
<dbReference type="Pfam" id="PF11975">
    <property type="entry name" value="Glyco_hydro_4C"/>
    <property type="match status" value="1"/>
</dbReference>
<evidence type="ECO:0000313" key="15">
    <source>
        <dbReference type="Proteomes" id="UP000281955"/>
    </source>
</evidence>
<keyword evidence="10" id="KW-0170">Cobalt</keyword>
<dbReference type="InterPro" id="IPR022616">
    <property type="entry name" value="Glyco_hydro_4_C"/>
</dbReference>
<keyword evidence="3 10" id="KW-0479">Metal-binding</keyword>
<dbReference type="RefSeq" id="WP_121193246.1">
    <property type="nucleotide sequence ID" value="NZ_RBWV01000011.1"/>
</dbReference>
<feature type="site" description="Increases basicity of active site Tyr" evidence="11">
    <location>
        <position position="108"/>
    </location>
</feature>
<evidence type="ECO:0000256" key="5">
    <source>
        <dbReference type="ARBA" id="ARBA00023027"/>
    </source>
</evidence>
<dbReference type="SUPFAM" id="SSF56327">
    <property type="entry name" value="LDH C-terminal domain-like"/>
    <property type="match status" value="1"/>
</dbReference>
<evidence type="ECO:0000256" key="11">
    <source>
        <dbReference type="PIRSR" id="PIRSR601088-4"/>
    </source>
</evidence>
<dbReference type="GO" id="GO:0016616">
    <property type="term" value="F:oxidoreductase activity, acting on the CH-OH group of donors, NAD or NADP as acceptor"/>
    <property type="evidence" value="ECO:0007669"/>
    <property type="project" value="InterPro"/>
</dbReference>
<dbReference type="Proteomes" id="UP000281955">
    <property type="component" value="Unassembled WGS sequence"/>
</dbReference>
<feature type="binding site" evidence="9">
    <location>
        <position position="146"/>
    </location>
    <ligand>
        <name>substrate</name>
    </ligand>
</feature>
<dbReference type="GO" id="GO:0046872">
    <property type="term" value="F:metal ion binding"/>
    <property type="evidence" value="ECO:0007669"/>
    <property type="project" value="UniProtKB-KW"/>
</dbReference>
<keyword evidence="15" id="KW-1185">Reference proteome</keyword>
<evidence type="ECO:0000256" key="3">
    <source>
        <dbReference type="ARBA" id="ARBA00022723"/>
    </source>
</evidence>
<dbReference type="PANTHER" id="PTHR32092">
    <property type="entry name" value="6-PHOSPHO-BETA-GLUCOSIDASE-RELATED"/>
    <property type="match status" value="1"/>
</dbReference>
<dbReference type="Pfam" id="PF02056">
    <property type="entry name" value="Glyco_hydro_4"/>
    <property type="match status" value="1"/>
</dbReference>
<evidence type="ECO:0000256" key="7">
    <source>
        <dbReference type="ARBA" id="ARBA00023277"/>
    </source>
</evidence>
<keyword evidence="7" id="KW-0119">Carbohydrate metabolism</keyword>
<dbReference type="InterPro" id="IPR015955">
    <property type="entry name" value="Lactate_DH/Glyco_Ohase_4_C"/>
</dbReference>
<reference evidence="14 15" key="1">
    <citation type="submission" date="2018-10" db="EMBL/GenBank/DDBJ databases">
        <title>Genomic Encyclopedia of Archaeal and Bacterial Type Strains, Phase II (KMG-II): from individual species to whole genera.</title>
        <authorList>
            <person name="Goeker M."/>
        </authorList>
    </citation>
    <scope>NUCLEOTIDE SEQUENCE [LARGE SCALE GENOMIC DNA]</scope>
    <source>
        <strain evidence="14 15">RP-AC37</strain>
    </source>
</reference>
<dbReference type="SUPFAM" id="SSF51735">
    <property type="entry name" value="NAD(P)-binding Rossmann-fold domains"/>
    <property type="match status" value="1"/>
</dbReference>
<keyword evidence="5 12" id="KW-0520">NAD</keyword>
<evidence type="ECO:0000313" key="14">
    <source>
        <dbReference type="EMBL" id="RKS75482.1"/>
    </source>
</evidence>
<dbReference type="InterPro" id="IPR036291">
    <property type="entry name" value="NAD(P)-bd_dom_sf"/>
</dbReference>
<evidence type="ECO:0000256" key="10">
    <source>
        <dbReference type="PIRSR" id="PIRSR601088-3"/>
    </source>
</evidence>
<organism evidence="14 15">
    <name type="scientific">Motilibacter peucedani</name>
    <dbReference type="NCBI Taxonomy" id="598650"/>
    <lineage>
        <taxon>Bacteria</taxon>
        <taxon>Bacillati</taxon>
        <taxon>Actinomycetota</taxon>
        <taxon>Actinomycetes</taxon>
        <taxon>Motilibacterales</taxon>
        <taxon>Motilibacteraceae</taxon>
        <taxon>Motilibacter</taxon>
    </lineage>
</organism>
<feature type="binding site" evidence="10">
    <location>
        <position position="198"/>
    </location>
    <ligand>
        <name>Mn(2+)</name>
        <dbReference type="ChEBI" id="CHEBI:29035"/>
    </ligand>
</feature>
<dbReference type="Gene3D" id="3.90.1820.10">
    <property type="entry name" value="AglA-like glucosidase"/>
    <property type="match status" value="1"/>
</dbReference>
<keyword evidence="10" id="KW-0533">Nickel</keyword>
<sequence length="435" mass="47715">MTTISFLGAGSVVFTRDLLTDLMAFSDLGDLRIVLHDIDADRLSTAESLAQRMSADRPGTTVVAESDRRRALEGADFVVNSIQVGMFEATLRDFEVPARFGLRQTIADTVGIGGIFRALRTFPVLEGIARDMLEVCPDAWLLNYTNPMAMNVAYLHAVAPQLKVLGLCHSVYWTVHGLSELVGVPMDQVQFRSAGVNHQAWLLEWTSQGQSLYPRLDELIAKDAELRRRVRVDMYRRIGYYPTETSEHSAEYLPWYMHHDEEVERLRIPVGAYVGISQQNLDEYADTRRRLQAGEPLPQDDRGATEYAPQVVHSLVTGTRREIVVNVPNLGLIDNLPAGFTVEVPAVVDGSGVRPEPAGSLPTQCAAVNAAYCGTGMLTVEAAVTGDPRKVRQAAMVDANTSASLSVDTIWALCDAMVEAHGDLLPEALRAPLAL</sequence>
<comment type="similarity">
    <text evidence="2 12">Belongs to the glycosyl hydrolase 4 family.</text>
</comment>
<evidence type="ECO:0000259" key="13">
    <source>
        <dbReference type="Pfam" id="PF11975"/>
    </source>
</evidence>
<comment type="cofactor">
    <cofactor evidence="12">
        <name>NAD(+)</name>
        <dbReference type="ChEBI" id="CHEBI:57540"/>
    </cofactor>
    <text evidence="12">Binds 1 NAD(+) per subunit.</text>
</comment>
<dbReference type="CDD" id="cd05297">
    <property type="entry name" value="GH4_alpha_glucosidase_galactosidase"/>
    <property type="match status" value="1"/>
</dbReference>
<feature type="domain" description="Glycosyl hydrolase family 4 C-terminal" evidence="13">
    <location>
        <begin position="194"/>
        <end position="400"/>
    </location>
</feature>